<organism evidence="2 3">
    <name type="scientific">Candidatus Lambdaproteobacteria bacterium RIFOXYD2_FULL_50_16</name>
    <dbReference type="NCBI Taxonomy" id="1817772"/>
    <lineage>
        <taxon>Bacteria</taxon>
        <taxon>Pseudomonadati</taxon>
        <taxon>Pseudomonadota</taxon>
        <taxon>Candidatus Lambdaproteobacteria</taxon>
    </lineage>
</organism>
<protein>
    <submittedName>
        <fullName evidence="2">Uncharacterized protein</fullName>
    </submittedName>
</protein>
<feature type="region of interest" description="Disordered" evidence="1">
    <location>
        <begin position="48"/>
        <end position="76"/>
    </location>
</feature>
<evidence type="ECO:0000256" key="1">
    <source>
        <dbReference type="SAM" id="MobiDB-lite"/>
    </source>
</evidence>
<gene>
    <name evidence="2" type="ORF">A2527_12570</name>
</gene>
<evidence type="ECO:0000313" key="3">
    <source>
        <dbReference type="Proteomes" id="UP000178449"/>
    </source>
</evidence>
<name>A0A1F6GAB4_9PROT</name>
<evidence type="ECO:0000313" key="2">
    <source>
        <dbReference type="EMBL" id="OGG95057.1"/>
    </source>
</evidence>
<sequence length="76" mass="8394">MNAFIWRNLIYIKWIKYLIGEIPARSAEQIGNSLKKLNACITLEKAETKGQKKSPKGLRSRSGGLVPAFGGHHGNS</sequence>
<dbReference type="Proteomes" id="UP000178449">
    <property type="component" value="Unassembled WGS sequence"/>
</dbReference>
<reference evidence="2 3" key="1">
    <citation type="journal article" date="2016" name="Nat. Commun.">
        <title>Thousands of microbial genomes shed light on interconnected biogeochemical processes in an aquifer system.</title>
        <authorList>
            <person name="Anantharaman K."/>
            <person name="Brown C.T."/>
            <person name="Hug L.A."/>
            <person name="Sharon I."/>
            <person name="Castelle C.J."/>
            <person name="Probst A.J."/>
            <person name="Thomas B.C."/>
            <person name="Singh A."/>
            <person name="Wilkins M.J."/>
            <person name="Karaoz U."/>
            <person name="Brodie E.L."/>
            <person name="Williams K.H."/>
            <person name="Hubbard S.S."/>
            <person name="Banfield J.F."/>
        </authorList>
    </citation>
    <scope>NUCLEOTIDE SEQUENCE [LARGE SCALE GENOMIC DNA]</scope>
</reference>
<dbReference type="EMBL" id="MFNE01000028">
    <property type="protein sequence ID" value="OGG95057.1"/>
    <property type="molecule type" value="Genomic_DNA"/>
</dbReference>
<proteinExistence type="predicted"/>
<comment type="caution">
    <text evidence="2">The sequence shown here is derived from an EMBL/GenBank/DDBJ whole genome shotgun (WGS) entry which is preliminary data.</text>
</comment>
<dbReference type="AlphaFoldDB" id="A0A1F6GAB4"/>
<accession>A0A1F6GAB4</accession>